<feature type="domain" description="Glycosyl transferase family 1" evidence="2">
    <location>
        <begin position="234"/>
        <end position="406"/>
    </location>
</feature>
<gene>
    <name evidence="3" type="ORF">BIFPSEUDO_03261</name>
</gene>
<organism evidence="3 4">
    <name type="scientific">Bifidobacterium pseudocatenulatum DSM 20438 = JCM 1200 = LMG 10505</name>
    <dbReference type="NCBI Taxonomy" id="547043"/>
    <lineage>
        <taxon>Bacteria</taxon>
        <taxon>Bacillati</taxon>
        <taxon>Actinomycetota</taxon>
        <taxon>Actinomycetes</taxon>
        <taxon>Bifidobacteriales</taxon>
        <taxon>Bifidobacteriaceae</taxon>
        <taxon>Bifidobacterium</taxon>
    </lineage>
</organism>
<dbReference type="EMBL" id="ABXX02000002">
    <property type="protein sequence ID" value="EEG71291.1"/>
    <property type="molecule type" value="Genomic_DNA"/>
</dbReference>
<sequence>MGGNAVNPRVAVITSGYLPVPNVLGGAVEALDMMMVQENEKTPNFDFTVFSSWAPGVDQIVGEGNFKHTDFCFIKTPLLVRAADRCIYWAAKHVLHKKKLMSYRYIAQRLWYINKVSKKLAQPAKNGGPAFDKIMIENHATLFMTMQKHGNSERYAGKVYYHLHNEVLNDFGCIKEISKVKKVLGVSKYIVGTLDTYLREHGEPGLRENQKAVWRNGVDTSRFGSEEANSKAIEFRKKFNIAENDIVFLFSGRLTPEKGAEELLKAFTEVAQKVPNAKLVVAGAFFFNSNIVSPFEQKLRDLASNPVVKDRIIFTGFVNYEDMPAIYAMADICVLPSIWDDPAPLAVIESLVSGKPLITTRSGGIPEYADGQSAIILERSDQLVDQLADAMTKIARDSDERDAMGAHKTALRSEFNKETYMAQLAIRLR</sequence>
<dbReference type="eggNOG" id="COG0438">
    <property type="taxonomic scope" value="Bacteria"/>
</dbReference>
<comment type="caution">
    <text evidence="3">The sequence shown here is derived from an EMBL/GenBank/DDBJ whole genome shotgun (WGS) entry which is preliminary data.</text>
</comment>
<evidence type="ECO:0000313" key="4">
    <source>
        <dbReference type="Proteomes" id="UP000003875"/>
    </source>
</evidence>
<protein>
    <submittedName>
        <fullName evidence="3">Glycosyltransferase, group 1 family protein</fullName>
        <ecNumber evidence="3">2.4.-.-</ecNumber>
    </submittedName>
</protein>
<proteinExistence type="predicted"/>
<reference evidence="3 4" key="2">
    <citation type="submission" date="2009-02" db="EMBL/GenBank/DDBJ databases">
        <authorList>
            <person name="Fulton L."/>
            <person name="Clifton S."/>
            <person name="Fulton B."/>
            <person name="Xu J."/>
            <person name="Minx P."/>
            <person name="Pepin K.H."/>
            <person name="Johnson M."/>
            <person name="Bhonagiri V."/>
            <person name="Nash W.E."/>
            <person name="Mardis E.R."/>
            <person name="Wilson R.K."/>
        </authorList>
    </citation>
    <scope>NUCLEOTIDE SEQUENCE [LARGE SCALE GENOMIC DNA]</scope>
    <source>
        <strain evidence="3 4">DSM 20438</strain>
    </source>
</reference>
<accession>C0BRJ7</accession>
<dbReference type="AlphaFoldDB" id="C0BRJ7"/>
<dbReference type="InterPro" id="IPR001296">
    <property type="entry name" value="Glyco_trans_1"/>
</dbReference>
<evidence type="ECO:0000259" key="2">
    <source>
        <dbReference type="Pfam" id="PF00534"/>
    </source>
</evidence>
<keyword evidence="1 3" id="KW-0808">Transferase</keyword>
<evidence type="ECO:0000256" key="1">
    <source>
        <dbReference type="ARBA" id="ARBA00022679"/>
    </source>
</evidence>
<dbReference type="PANTHER" id="PTHR12526">
    <property type="entry name" value="GLYCOSYLTRANSFERASE"/>
    <property type="match status" value="1"/>
</dbReference>
<dbReference type="SUPFAM" id="SSF53756">
    <property type="entry name" value="UDP-Glycosyltransferase/glycogen phosphorylase"/>
    <property type="match status" value="1"/>
</dbReference>
<reference evidence="3 4" key="1">
    <citation type="submission" date="2009-02" db="EMBL/GenBank/DDBJ databases">
        <title>Draft genome sequence of Bifidobacterium pseudocatenulatum (DSM 20438).</title>
        <authorList>
            <person name="Sudarsanam P."/>
            <person name="Ley R."/>
            <person name="Guruge J."/>
            <person name="Turnbaugh P.J."/>
            <person name="Mahowald M."/>
            <person name="Liep D."/>
            <person name="Gordon J."/>
        </authorList>
    </citation>
    <scope>NUCLEOTIDE SEQUENCE [LARGE SCALE GENOMIC DNA]</scope>
    <source>
        <strain evidence="3 4">DSM 20438</strain>
    </source>
</reference>
<dbReference type="EC" id="2.4.-.-" evidence="3"/>
<dbReference type="Pfam" id="PF00534">
    <property type="entry name" value="Glycos_transf_1"/>
    <property type="match status" value="1"/>
</dbReference>
<evidence type="ECO:0000313" key="3">
    <source>
        <dbReference type="EMBL" id="EEG71291.1"/>
    </source>
</evidence>
<dbReference type="CDD" id="cd03801">
    <property type="entry name" value="GT4_PimA-like"/>
    <property type="match status" value="1"/>
</dbReference>
<dbReference type="Gene3D" id="3.40.50.2000">
    <property type="entry name" value="Glycogen Phosphorylase B"/>
    <property type="match status" value="2"/>
</dbReference>
<keyword evidence="3" id="KW-0328">Glycosyltransferase</keyword>
<dbReference type="GO" id="GO:0016757">
    <property type="term" value="F:glycosyltransferase activity"/>
    <property type="evidence" value="ECO:0007669"/>
    <property type="project" value="UniProtKB-KW"/>
</dbReference>
<name>C0BRJ7_BIFPS</name>
<dbReference type="Proteomes" id="UP000003875">
    <property type="component" value="Unassembled WGS sequence"/>
</dbReference>